<evidence type="ECO:0000259" key="5">
    <source>
        <dbReference type="SMART" id="SM00079"/>
    </source>
</evidence>
<proteinExistence type="inferred from homology"/>
<sequence>MKLRCILQAGVFASAAVIAQVSVADTFDRIKKSQTINIAYREAALPFSYLSENKAPIGYTIDICTKMVDALKKELKLPQLKINFIPVTADNRIQAMTSGKTDMECGSTSNTAERRKEVDFTIPHFFSTLRMMVNTSSGIKNWPDLKDKKVVFTKGTSTDKFVLERDKVRALHMKLVEGKDHSDSFNMLETSQVDAFAQDEAILFGLKAKAKDPSKLTIVGDPLASEAYAIMLPKGDAAFKKAIDAEMGRMMADGEITRLYEKWFTKPIQPKNMNLAWPMGSLLKETIRFPSDKVN</sequence>
<organism evidence="6 7">
    <name type="scientific">Undibacterium pigrum</name>
    <dbReference type="NCBI Taxonomy" id="401470"/>
    <lineage>
        <taxon>Bacteria</taxon>
        <taxon>Pseudomonadati</taxon>
        <taxon>Pseudomonadota</taxon>
        <taxon>Betaproteobacteria</taxon>
        <taxon>Burkholderiales</taxon>
        <taxon>Oxalobacteraceae</taxon>
        <taxon>Undibacterium</taxon>
    </lineage>
</organism>
<accession>A0A318JQA1</accession>
<dbReference type="PANTHER" id="PTHR30085:SF2">
    <property type="entry name" value="GLUTAMATE_ASPARTATE IMPORT SOLUTE-BINDING PROTEIN"/>
    <property type="match status" value="1"/>
</dbReference>
<dbReference type="GO" id="GO:0030288">
    <property type="term" value="C:outer membrane-bounded periplasmic space"/>
    <property type="evidence" value="ECO:0007669"/>
    <property type="project" value="TreeGrafter"/>
</dbReference>
<dbReference type="SUPFAM" id="SSF53850">
    <property type="entry name" value="Periplasmic binding protein-like II"/>
    <property type="match status" value="1"/>
</dbReference>
<dbReference type="GO" id="GO:0015276">
    <property type="term" value="F:ligand-gated monoatomic ion channel activity"/>
    <property type="evidence" value="ECO:0007669"/>
    <property type="project" value="InterPro"/>
</dbReference>
<dbReference type="Gene3D" id="3.40.190.10">
    <property type="entry name" value="Periplasmic binding protein-like II"/>
    <property type="match status" value="2"/>
</dbReference>
<evidence type="ECO:0000313" key="7">
    <source>
        <dbReference type="Proteomes" id="UP000247792"/>
    </source>
</evidence>
<evidence type="ECO:0000259" key="4">
    <source>
        <dbReference type="SMART" id="SM00062"/>
    </source>
</evidence>
<dbReference type="Proteomes" id="UP000247792">
    <property type="component" value="Unassembled WGS sequence"/>
</dbReference>
<dbReference type="RefSeq" id="WP_110255986.1">
    <property type="nucleotide sequence ID" value="NZ_QJKB01000005.1"/>
</dbReference>
<dbReference type="OrthoDB" id="7240770at2"/>
<dbReference type="SMART" id="SM00062">
    <property type="entry name" value="PBPb"/>
    <property type="match status" value="1"/>
</dbReference>
<dbReference type="CDD" id="cd13688">
    <property type="entry name" value="PBP2_GltI_DEBP"/>
    <property type="match status" value="1"/>
</dbReference>
<dbReference type="InterPro" id="IPR001638">
    <property type="entry name" value="Solute-binding_3/MltF_N"/>
</dbReference>
<evidence type="ECO:0000313" key="6">
    <source>
        <dbReference type="EMBL" id="PXX42431.1"/>
    </source>
</evidence>
<protein>
    <submittedName>
        <fullName evidence="6">Amino acid ABC transporter substrate-binding protein (PAAT family)</fullName>
    </submittedName>
</protein>
<dbReference type="SMART" id="SM00079">
    <property type="entry name" value="PBPe"/>
    <property type="match status" value="1"/>
</dbReference>
<dbReference type="EMBL" id="QJKB01000005">
    <property type="protein sequence ID" value="PXX42431.1"/>
    <property type="molecule type" value="Genomic_DNA"/>
</dbReference>
<evidence type="ECO:0000256" key="3">
    <source>
        <dbReference type="ARBA" id="ARBA00022729"/>
    </source>
</evidence>
<dbReference type="AlphaFoldDB" id="A0A318JQA1"/>
<dbReference type="PANTHER" id="PTHR30085">
    <property type="entry name" value="AMINO ACID ABC TRANSPORTER PERMEASE"/>
    <property type="match status" value="1"/>
</dbReference>
<comment type="similarity">
    <text evidence="1">Belongs to the bacterial solute-binding protein 3 family.</text>
</comment>
<feature type="domain" description="Solute-binding protein family 3/N-terminal" evidence="4">
    <location>
        <begin position="35"/>
        <end position="267"/>
    </location>
</feature>
<keyword evidence="3" id="KW-0732">Signal</keyword>
<dbReference type="GO" id="GO:0016020">
    <property type="term" value="C:membrane"/>
    <property type="evidence" value="ECO:0007669"/>
    <property type="project" value="InterPro"/>
</dbReference>
<comment type="caution">
    <text evidence="6">The sequence shown here is derived from an EMBL/GenBank/DDBJ whole genome shotgun (WGS) entry which is preliminary data.</text>
</comment>
<keyword evidence="7" id="KW-1185">Reference proteome</keyword>
<dbReference type="GO" id="GO:0006865">
    <property type="term" value="P:amino acid transport"/>
    <property type="evidence" value="ECO:0007669"/>
    <property type="project" value="TreeGrafter"/>
</dbReference>
<reference evidence="6 7" key="1">
    <citation type="submission" date="2018-05" db="EMBL/GenBank/DDBJ databases">
        <title>Genomic Encyclopedia of Type Strains, Phase IV (KMG-IV): sequencing the most valuable type-strain genomes for metagenomic binning, comparative biology and taxonomic classification.</title>
        <authorList>
            <person name="Goeker M."/>
        </authorList>
    </citation>
    <scope>NUCLEOTIDE SEQUENCE [LARGE SCALE GENOMIC DNA]</scope>
    <source>
        <strain evidence="6 7">DSM 19792</strain>
    </source>
</reference>
<feature type="domain" description="Ionotropic glutamate receptor C-terminal" evidence="5">
    <location>
        <begin position="35"/>
        <end position="266"/>
    </location>
</feature>
<keyword evidence="2" id="KW-0813">Transport</keyword>
<gene>
    <name evidence="6" type="ORF">DFR42_10589</name>
</gene>
<dbReference type="Pfam" id="PF00497">
    <property type="entry name" value="SBP_bac_3"/>
    <property type="match status" value="1"/>
</dbReference>
<dbReference type="InterPro" id="IPR051455">
    <property type="entry name" value="Bact_solute-bind_prot3"/>
</dbReference>
<evidence type="ECO:0000256" key="2">
    <source>
        <dbReference type="ARBA" id="ARBA00022448"/>
    </source>
</evidence>
<dbReference type="InterPro" id="IPR001320">
    <property type="entry name" value="Iontro_rcpt_C"/>
</dbReference>
<dbReference type="GO" id="GO:0005576">
    <property type="term" value="C:extracellular region"/>
    <property type="evidence" value="ECO:0007669"/>
    <property type="project" value="TreeGrafter"/>
</dbReference>
<name>A0A318JQA1_9BURK</name>
<evidence type="ECO:0000256" key="1">
    <source>
        <dbReference type="ARBA" id="ARBA00010333"/>
    </source>
</evidence>